<dbReference type="InterPro" id="IPR013819">
    <property type="entry name" value="LipOase_C"/>
</dbReference>
<dbReference type="PANTHER" id="PTHR11771">
    <property type="entry name" value="LIPOXYGENASE"/>
    <property type="match status" value="1"/>
</dbReference>
<dbReference type="AlphaFoldDB" id="A0A1Q9EW94"/>
<comment type="caution">
    <text evidence="1">The sequence shown here is derived from an EMBL/GenBank/DDBJ whole genome shotgun (WGS) entry which is preliminary data.</text>
</comment>
<accession>A0A1Q9EW94</accession>
<name>A0A1Q9EW94_SYMMI</name>
<dbReference type="InterPro" id="IPR000907">
    <property type="entry name" value="LipOase"/>
</dbReference>
<gene>
    <name evidence="1" type="primary">Alox15b</name>
    <name evidence="1" type="ORF">AK812_SmicGene4428</name>
</gene>
<dbReference type="InterPro" id="IPR036226">
    <property type="entry name" value="LipOase_C_sf"/>
</dbReference>
<dbReference type="OrthoDB" id="407298at2759"/>
<dbReference type="EMBL" id="LSRX01000055">
    <property type="protein sequence ID" value="OLQ11697.1"/>
    <property type="molecule type" value="Genomic_DNA"/>
</dbReference>
<dbReference type="Gene3D" id="1.20.245.10">
    <property type="entry name" value="Lipoxygenase-1, Domain 5"/>
    <property type="match status" value="1"/>
</dbReference>
<dbReference type="PROSITE" id="PS51393">
    <property type="entry name" value="LIPOXYGENASE_3"/>
    <property type="match status" value="1"/>
</dbReference>
<dbReference type="Proteomes" id="UP000186817">
    <property type="component" value="Unassembled WGS sequence"/>
</dbReference>
<keyword evidence="2" id="KW-1185">Reference proteome</keyword>
<dbReference type="GO" id="GO:0016702">
    <property type="term" value="F:oxidoreductase activity, acting on single donors with incorporation of molecular oxygen, incorporation of two atoms of oxygen"/>
    <property type="evidence" value="ECO:0007669"/>
    <property type="project" value="InterPro"/>
</dbReference>
<evidence type="ECO:0000313" key="2">
    <source>
        <dbReference type="Proteomes" id="UP000186817"/>
    </source>
</evidence>
<evidence type="ECO:0000313" key="1">
    <source>
        <dbReference type="EMBL" id="OLQ11697.1"/>
    </source>
</evidence>
<reference evidence="1 2" key="1">
    <citation type="submission" date="2016-02" db="EMBL/GenBank/DDBJ databases">
        <title>Genome analysis of coral dinoflagellate symbionts highlights evolutionary adaptations to a symbiotic lifestyle.</title>
        <authorList>
            <person name="Aranda M."/>
            <person name="Li Y."/>
            <person name="Liew Y.J."/>
            <person name="Baumgarten S."/>
            <person name="Simakov O."/>
            <person name="Wilson M."/>
            <person name="Piel J."/>
            <person name="Ashoor H."/>
            <person name="Bougouffa S."/>
            <person name="Bajic V.B."/>
            <person name="Ryu T."/>
            <person name="Ravasi T."/>
            <person name="Bayer T."/>
            <person name="Micklem G."/>
            <person name="Kim H."/>
            <person name="Bhak J."/>
            <person name="Lajeunesse T.C."/>
            <person name="Voolstra C.R."/>
        </authorList>
    </citation>
    <scope>NUCLEOTIDE SEQUENCE [LARGE SCALE GENOMIC DNA]</scope>
    <source>
        <strain evidence="1 2">CCMP2467</strain>
    </source>
</reference>
<dbReference type="GO" id="GO:0034440">
    <property type="term" value="P:lipid oxidation"/>
    <property type="evidence" value="ECO:0007669"/>
    <property type="project" value="InterPro"/>
</dbReference>
<dbReference type="Pfam" id="PF00305">
    <property type="entry name" value="Lipoxygenase"/>
    <property type="match status" value="1"/>
</dbReference>
<sequence length="606" mass="68897">MLAHVASQDCGGATDVERQQLIDEKKVFGEVTGCTPNEGLQFGCVPQAWVAILVSLLQIFLYAPLALFSRIYYERWVGSRILLRMCCLGMEPWTANIALMIGMGNLHHSLKLQECSVPSKKLQGSHQRIKNSFMSDVLGSDFIMGEGDYDCWMPWWIRWLGTQVLSRLALFYYPNTLEPDKLIRCDKLEFDEICETTIERFGSEFGARVDLSAERHSELGAIRLCIEGLGAFALEKRGSSYVVDYSSMEAMPVREGYMRMGGCMRLSSSLDHVEGLDLFGKTYLPTDPAWAGALHIFRCTCGAALIFYPHTISCHYLRGGFTATVVREMDPDHAWRRVLTPFTVMTLHVNWGAKSIISGPGAIFERLGPFSQWSTQELFRAACRQFRIESFASNLRRRGVSDLRKQEYPYGYWGLKLYSIFETFAKEYIDQYWPTDASVTADAELRWFFDQYSRLLPEICEHAPAGDVSTQEELVTFLASHIWEVTAAHEHSGHVGDLLRQYDMFHTHVVEGNLENMESLLPSLPSRLSLLFARALTSRPGAKLYQADPRELSRFFLDSSDPSVSERFMASLQKLHEEMEVFNAEQPDSLVFKSFDPYVLEISVTV</sequence>
<dbReference type="GO" id="GO:0046872">
    <property type="term" value="F:metal ion binding"/>
    <property type="evidence" value="ECO:0007669"/>
    <property type="project" value="InterPro"/>
</dbReference>
<organism evidence="1 2">
    <name type="scientific">Symbiodinium microadriaticum</name>
    <name type="common">Dinoflagellate</name>
    <name type="synonym">Zooxanthella microadriatica</name>
    <dbReference type="NCBI Taxonomy" id="2951"/>
    <lineage>
        <taxon>Eukaryota</taxon>
        <taxon>Sar</taxon>
        <taxon>Alveolata</taxon>
        <taxon>Dinophyceae</taxon>
        <taxon>Suessiales</taxon>
        <taxon>Symbiodiniaceae</taxon>
        <taxon>Symbiodinium</taxon>
    </lineage>
</organism>
<protein>
    <submittedName>
        <fullName evidence="1">Arachidonate 15-lipoxygenase B</fullName>
    </submittedName>
</protein>
<proteinExistence type="predicted"/>
<dbReference type="SUPFAM" id="SSF48484">
    <property type="entry name" value="Lipoxigenase"/>
    <property type="match status" value="1"/>
</dbReference>